<feature type="domain" description="HTH cro/C1-type" evidence="1">
    <location>
        <begin position="14"/>
        <end position="68"/>
    </location>
</feature>
<dbReference type="AlphaFoldDB" id="A0A1G8I463"/>
<protein>
    <submittedName>
        <fullName evidence="2">Helix-turn-helix</fullName>
    </submittedName>
</protein>
<dbReference type="RefSeq" id="WP_031574278.1">
    <property type="nucleotide sequence ID" value="NZ_FNDZ01000001.1"/>
</dbReference>
<dbReference type="EMBL" id="FNDZ01000001">
    <property type="protein sequence ID" value="SDI13644.1"/>
    <property type="molecule type" value="Genomic_DNA"/>
</dbReference>
<accession>A0A1G8I463</accession>
<organism evidence="2 3">
    <name type="scientific">Proteiniclasticum ruminis</name>
    <dbReference type="NCBI Taxonomy" id="398199"/>
    <lineage>
        <taxon>Bacteria</taxon>
        <taxon>Bacillati</taxon>
        <taxon>Bacillota</taxon>
        <taxon>Clostridia</taxon>
        <taxon>Eubacteriales</taxon>
        <taxon>Clostridiaceae</taxon>
        <taxon>Proteiniclasticum</taxon>
    </lineage>
</organism>
<dbReference type="Proteomes" id="UP000183255">
    <property type="component" value="Unassembled WGS sequence"/>
</dbReference>
<proteinExistence type="predicted"/>
<dbReference type="InterPro" id="IPR011990">
    <property type="entry name" value="TPR-like_helical_dom_sf"/>
</dbReference>
<dbReference type="PROSITE" id="PS50943">
    <property type="entry name" value="HTH_CROC1"/>
    <property type="match status" value="1"/>
</dbReference>
<dbReference type="Gene3D" id="1.10.260.40">
    <property type="entry name" value="lambda repressor-like DNA-binding domains"/>
    <property type="match status" value="1"/>
</dbReference>
<dbReference type="InterPro" id="IPR001387">
    <property type="entry name" value="Cro/C1-type_HTH"/>
</dbReference>
<name>A0A1G8I463_9CLOT</name>
<dbReference type="GO" id="GO:0003677">
    <property type="term" value="F:DNA binding"/>
    <property type="evidence" value="ECO:0007669"/>
    <property type="project" value="InterPro"/>
</dbReference>
<evidence type="ECO:0000313" key="3">
    <source>
        <dbReference type="Proteomes" id="UP000183255"/>
    </source>
</evidence>
<dbReference type="Pfam" id="PF01381">
    <property type="entry name" value="HTH_3"/>
    <property type="match status" value="1"/>
</dbReference>
<dbReference type="CDD" id="cd00093">
    <property type="entry name" value="HTH_XRE"/>
    <property type="match status" value="1"/>
</dbReference>
<gene>
    <name evidence="2" type="ORF">SAMN05421804_101764</name>
</gene>
<dbReference type="InterPro" id="IPR010982">
    <property type="entry name" value="Lambda_DNA-bd_dom_sf"/>
</dbReference>
<dbReference type="SUPFAM" id="SSF47413">
    <property type="entry name" value="lambda repressor-like DNA-binding domains"/>
    <property type="match status" value="1"/>
</dbReference>
<dbReference type="SMART" id="SM00530">
    <property type="entry name" value="HTH_XRE"/>
    <property type="match status" value="1"/>
</dbReference>
<dbReference type="Gene3D" id="1.25.40.10">
    <property type="entry name" value="Tetratricopeptide repeat domain"/>
    <property type="match status" value="1"/>
</dbReference>
<reference evidence="2 3" key="1">
    <citation type="submission" date="2016-10" db="EMBL/GenBank/DDBJ databases">
        <authorList>
            <person name="de Groot N.N."/>
        </authorList>
    </citation>
    <scope>NUCLEOTIDE SEQUENCE [LARGE SCALE GENOMIC DNA]</scope>
    <source>
        <strain evidence="2 3">CGMCC 1.5058</strain>
    </source>
</reference>
<evidence type="ECO:0000313" key="2">
    <source>
        <dbReference type="EMBL" id="SDI13644.1"/>
    </source>
</evidence>
<evidence type="ECO:0000259" key="1">
    <source>
        <dbReference type="PROSITE" id="PS50943"/>
    </source>
</evidence>
<sequence length="317" mass="37417">MFISYNLEAFGDKLKELRRDLGYSQRELEKQSGISSDTLRRIEKGEVIPRYETLELLSSLYKEDLLELLKESRSHKMLTEYYDALDDIITTYNDEKMRALEKEIRDSFKENKDLVFINPNEVIQLLLLIRGAALYHSRFESDKTDAKNILLDALRLTQPSFNILQFMTYKYSFIELRILLLFAILLAEEKEISLSTKILYFILERLKKGAPTPYQMFLLVKIYTNICYNYHLEDAHKKVLLVADEALAYCLEKETTHGLNSLYYRKGIAEYHLKNKNYMSSLFRSFFILKLTGKEDLLAVYQKVTKEQYGIEIPMEY</sequence>